<sequence>MSKPGRENINNGESCYFEFVGEDDGNSARTRPIRFEEIMLRRKRKELSQFGNDININNEKHSTVESVKGPSALHDDSRKGESAIRRVRPFLQSEVQKVKPEDGDDNSFKKRNRSEMKKRKIVHRSEIFSKETTGNKEGNISKRRDMFVKRNGNGVHVLETKLRTRLNSEVRYKDDWDGRSMPSLDKAIGHVRNEPDALAGRDLIMESNVKQRYTVKGVGRSERESKKMRHDLELGIANDRRGAMKRDLRRLHDTDASQRLVRKEFTESCYDEFNPKRNLSGTRDHGKNNHRRSLSSSPRVQRRQSDNGRRHEDYSSKSLKERPRRRLDDMEKNRFSSNGSGRHYRSLDVSSGELGKHSQRKREAEKDVKASSPSRRSPERKTLGTYRNNEVSNSGLGGYSPRKRRSVKAVKTPPLSKQSPERKVAGWDIAPTAAQVISSVPLPDVFQLSSQATSTNVHELTSAVSAALSVMMPSVSVSLNVPPIKLSASVESVQLTESSRPMRRLYIENIPTSASEKALMQCLNSNLMSTGANHIHGTQPCISCIIHQEKGLALVEFLTPEDASSALSLDGCPFSGSILKVRRPKDFVEVATSQMIDARKEAAVHVISSTVEDSPHRIFIGGISEVLTSEMLMEIAGVLGQLKGFHFAVSGDAVERCAFLEYVDPSATLKACAALNGVNLGGQLLTVVQADSSSSGIDGNLSQYAIPKHTRPLLQKPTRVLKLRNVFPPDGPLSLSQTEIDEIIEDVRLECARFGLVKSVNVVKHDVSLPLMSDDYAITSDTVQNYSAEDSSGVDRELIVEGNSHVTRREHEEEHQAVTIGSFDGEESRADHQDGNYPDNDLSGDSESGMSQPGKEAVLSDKTYQILSDEAVAGETRQVNDFSDGCHNQGSQEGDAPQYEDNHAYEKSPVKQESTPDAVERGSAADPEPVGDSTTDIGLRKSDDEELLSHLDHIFEQGCVLVEYKRTESSREAAHCLHGRLFDDRTVNVEYVPEDLYVAKFRELKVVSGQ</sequence>
<keyword evidence="2" id="KW-1185">Reference proteome</keyword>
<reference evidence="2" key="1">
    <citation type="journal article" date="2023" name="Front. Plant Sci.">
        <title>Chromosomal-level genome assembly of Melastoma candidum provides insights into trichome evolution.</title>
        <authorList>
            <person name="Zhong Y."/>
            <person name="Wu W."/>
            <person name="Sun C."/>
            <person name="Zou P."/>
            <person name="Liu Y."/>
            <person name="Dai S."/>
            <person name="Zhou R."/>
        </authorList>
    </citation>
    <scope>NUCLEOTIDE SEQUENCE [LARGE SCALE GENOMIC DNA]</scope>
</reference>
<proteinExistence type="predicted"/>
<protein>
    <submittedName>
        <fullName evidence="1">Uncharacterized protein</fullName>
    </submittedName>
</protein>
<dbReference type="Proteomes" id="UP001057402">
    <property type="component" value="Chromosome 4"/>
</dbReference>
<comment type="caution">
    <text evidence="1">The sequence shown here is derived from an EMBL/GenBank/DDBJ whole genome shotgun (WGS) entry which is preliminary data.</text>
</comment>
<dbReference type="EMBL" id="CM042883">
    <property type="protein sequence ID" value="KAI4373890.1"/>
    <property type="molecule type" value="Genomic_DNA"/>
</dbReference>
<evidence type="ECO:0000313" key="2">
    <source>
        <dbReference type="Proteomes" id="UP001057402"/>
    </source>
</evidence>
<organism evidence="1 2">
    <name type="scientific">Melastoma candidum</name>
    <dbReference type="NCBI Taxonomy" id="119954"/>
    <lineage>
        <taxon>Eukaryota</taxon>
        <taxon>Viridiplantae</taxon>
        <taxon>Streptophyta</taxon>
        <taxon>Embryophyta</taxon>
        <taxon>Tracheophyta</taxon>
        <taxon>Spermatophyta</taxon>
        <taxon>Magnoliopsida</taxon>
        <taxon>eudicotyledons</taxon>
        <taxon>Gunneridae</taxon>
        <taxon>Pentapetalae</taxon>
        <taxon>rosids</taxon>
        <taxon>malvids</taxon>
        <taxon>Myrtales</taxon>
        <taxon>Melastomataceae</taxon>
        <taxon>Melastomatoideae</taxon>
        <taxon>Melastomateae</taxon>
        <taxon>Melastoma</taxon>
    </lineage>
</organism>
<name>A0ACB9R4R8_9MYRT</name>
<evidence type="ECO:0000313" key="1">
    <source>
        <dbReference type="EMBL" id="KAI4373890.1"/>
    </source>
</evidence>
<accession>A0ACB9R4R8</accession>
<gene>
    <name evidence="1" type="ORF">MLD38_011952</name>
</gene>